<feature type="domain" description="KIB1-4 beta-propeller" evidence="1">
    <location>
        <begin position="82"/>
        <end position="275"/>
    </location>
</feature>
<dbReference type="AlphaFoldDB" id="A0A5P1EB99"/>
<gene>
    <name evidence="2" type="ORF">A4U43_C07F11360</name>
</gene>
<protein>
    <recommendedName>
        <fullName evidence="1">KIB1-4 beta-propeller domain-containing protein</fullName>
    </recommendedName>
</protein>
<accession>A0A5P1EB99</accession>
<evidence type="ECO:0000313" key="2">
    <source>
        <dbReference type="EMBL" id="ONK63094.1"/>
    </source>
</evidence>
<dbReference type="Gramene" id="ONK63094">
    <property type="protein sequence ID" value="ONK63094"/>
    <property type="gene ID" value="A4U43_C07F11360"/>
</dbReference>
<sequence>MCCQAVYPIADVTPIPWLYQMNGDHPERPCVSAFREFCYCNGGVFVDRHTLSYSSGCLVLMERRCGLKLLPDILSNKQNLERMTRIYIMHALTKELEKLPKIPGIQSPLFGAVSSPAVFPEVLLVYRTFFSLCIVKGDKPLVPGKGERKHREWKHSGTWLEAGQITNILFYGRRFYCLCSMRRLILVGHKDGALSVEVLDMDGDNLPAEETTIQLLFESNTRVHAAILHKNSADPQSISSFQLFQADLKNNKWVEIYGLSNKKILVISNAYSCSSLANRINYINLSPAFFRLSTGTMDMRAASTSICEFHNWTVWRKGAEWIALSISCA</sequence>
<dbReference type="Proteomes" id="UP000243459">
    <property type="component" value="Chromosome 7"/>
</dbReference>
<dbReference type="Pfam" id="PF03478">
    <property type="entry name" value="Beta-prop_KIB1-4"/>
    <property type="match status" value="1"/>
</dbReference>
<proteinExistence type="predicted"/>
<dbReference type="InterPro" id="IPR005174">
    <property type="entry name" value="KIB1-4_b-propeller"/>
</dbReference>
<reference evidence="3" key="1">
    <citation type="journal article" date="2017" name="Nat. Commun.">
        <title>The asparagus genome sheds light on the origin and evolution of a young Y chromosome.</title>
        <authorList>
            <person name="Harkess A."/>
            <person name="Zhou J."/>
            <person name="Xu C."/>
            <person name="Bowers J.E."/>
            <person name="Van der Hulst R."/>
            <person name="Ayyampalayam S."/>
            <person name="Mercati F."/>
            <person name="Riccardi P."/>
            <person name="McKain M.R."/>
            <person name="Kakrana A."/>
            <person name="Tang H."/>
            <person name="Ray J."/>
            <person name="Groenendijk J."/>
            <person name="Arikit S."/>
            <person name="Mathioni S.M."/>
            <person name="Nakano M."/>
            <person name="Shan H."/>
            <person name="Telgmann-Rauber A."/>
            <person name="Kanno A."/>
            <person name="Yue Z."/>
            <person name="Chen H."/>
            <person name="Li W."/>
            <person name="Chen Y."/>
            <person name="Xu X."/>
            <person name="Zhang Y."/>
            <person name="Luo S."/>
            <person name="Chen H."/>
            <person name="Gao J."/>
            <person name="Mao Z."/>
            <person name="Pires J.C."/>
            <person name="Luo M."/>
            <person name="Kudrna D."/>
            <person name="Wing R.A."/>
            <person name="Meyers B.C."/>
            <person name="Yi K."/>
            <person name="Kong H."/>
            <person name="Lavrijsen P."/>
            <person name="Sunseri F."/>
            <person name="Falavigna A."/>
            <person name="Ye Y."/>
            <person name="Leebens-Mack J.H."/>
            <person name="Chen G."/>
        </authorList>
    </citation>
    <scope>NUCLEOTIDE SEQUENCE [LARGE SCALE GENOMIC DNA]</scope>
    <source>
        <strain evidence="3">cv. DH0086</strain>
    </source>
</reference>
<evidence type="ECO:0000259" key="1">
    <source>
        <dbReference type="Pfam" id="PF03478"/>
    </source>
</evidence>
<name>A0A5P1EB99_ASPOF</name>
<dbReference type="EMBL" id="CM007387">
    <property type="protein sequence ID" value="ONK63094.1"/>
    <property type="molecule type" value="Genomic_DNA"/>
</dbReference>
<evidence type="ECO:0000313" key="3">
    <source>
        <dbReference type="Proteomes" id="UP000243459"/>
    </source>
</evidence>
<organism evidence="2 3">
    <name type="scientific">Asparagus officinalis</name>
    <name type="common">Garden asparagus</name>
    <dbReference type="NCBI Taxonomy" id="4686"/>
    <lineage>
        <taxon>Eukaryota</taxon>
        <taxon>Viridiplantae</taxon>
        <taxon>Streptophyta</taxon>
        <taxon>Embryophyta</taxon>
        <taxon>Tracheophyta</taxon>
        <taxon>Spermatophyta</taxon>
        <taxon>Magnoliopsida</taxon>
        <taxon>Liliopsida</taxon>
        <taxon>Asparagales</taxon>
        <taxon>Asparagaceae</taxon>
        <taxon>Asparagoideae</taxon>
        <taxon>Asparagus</taxon>
    </lineage>
</organism>
<keyword evidence="3" id="KW-1185">Reference proteome</keyword>